<keyword evidence="2" id="KW-0540">Nuclease</keyword>
<dbReference type="Gene3D" id="3.40.1350.10">
    <property type="match status" value="1"/>
</dbReference>
<dbReference type="InterPro" id="IPR011856">
    <property type="entry name" value="tRNA_endonuc-like_dom_sf"/>
</dbReference>
<evidence type="ECO:0000313" key="5">
    <source>
        <dbReference type="EMBL" id="GLQ31634.1"/>
    </source>
</evidence>
<dbReference type="Proteomes" id="UP001161389">
    <property type="component" value="Unassembled WGS sequence"/>
</dbReference>
<protein>
    <recommendedName>
        <fullName evidence="4">VRR-NUC domain-containing protein</fullName>
    </recommendedName>
</protein>
<keyword evidence="6" id="KW-1185">Reference proteome</keyword>
<proteinExistence type="predicted"/>
<name>A0AA37W7V7_9GAMM</name>
<sequence length="142" mass="16249">MKPVRKTSKARKRPTDYEGPEQIAFMLWLKVHYPWAEEVCIHVPNGGSRNKIEAAKLKKQGVKAGFPDLVFFLPRGEYHGLAIEFKATPPNDADVQTNQKEWLQRLTDQGYKAVVARGYDEIRQVFKDYISEPAPHVRKAVA</sequence>
<comment type="cofactor">
    <cofactor evidence="1">
        <name>Mg(2+)</name>
        <dbReference type="ChEBI" id="CHEBI:18420"/>
    </cofactor>
</comment>
<dbReference type="Pfam" id="PF08774">
    <property type="entry name" value="VRR_NUC"/>
    <property type="match status" value="1"/>
</dbReference>
<dbReference type="AlphaFoldDB" id="A0AA37W7V7"/>
<dbReference type="GO" id="GO:0004518">
    <property type="term" value="F:nuclease activity"/>
    <property type="evidence" value="ECO:0007669"/>
    <property type="project" value="UniProtKB-KW"/>
</dbReference>
<dbReference type="EMBL" id="BSNM01000014">
    <property type="protein sequence ID" value="GLQ31634.1"/>
    <property type="molecule type" value="Genomic_DNA"/>
</dbReference>
<evidence type="ECO:0000256" key="3">
    <source>
        <dbReference type="ARBA" id="ARBA00022801"/>
    </source>
</evidence>
<organism evidence="5 6">
    <name type="scientific">Litoribrevibacter albus</name>
    <dbReference type="NCBI Taxonomy" id="1473156"/>
    <lineage>
        <taxon>Bacteria</taxon>
        <taxon>Pseudomonadati</taxon>
        <taxon>Pseudomonadota</taxon>
        <taxon>Gammaproteobacteria</taxon>
        <taxon>Oceanospirillales</taxon>
        <taxon>Oceanospirillaceae</taxon>
        <taxon>Litoribrevibacter</taxon>
    </lineage>
</organism>
<accession>A0AA37W7V7</accession>
<evidence type="ECO:0000256" key="2">
    <source>
        <dbReference type="ARBA" id="ARBA00022722"/>
    </source>
</evidence>
<evidence type="ECO:0000313" key="6">
    <source>
        <dbReference type="Proteomes" id="UP001161389"/>
    </source>
</evidence>
<feature type="domain" description="VRR-NUC" evidence="4">
    <location>
        <begin position="5"/>
        <end position="120"/>
    </location>
</feature>
<dbReference type="SMART" id="SM00990">
    <property type="entry name" value="VRR_NUC"/>
    <property type="match status" value="1"/>
</dbReference>
<evidence type="ECO:0000259" key="4">
    <source>
        <dbReference type="SMART" id="SM00990"/>
    </source>
</evidence>
<reference evidence="5" key="1">
    <citation type="journal article" date="2014" name="Int. J. Syst. Evol. Microbiol.">
        <title>Complete genome sequence of Corynebacterium casei LMG S-19264T (=DSM 44701T), isolated from a smear-ripened cheese.</title>
        <authorList>
            <consortium name="US DOE Joint Genome Institute (JGI-PGF)"/>
            <person name="Walter F."/>
            <person name="Albersmeier A."/>
            <person name="Kalinowski J."/>
            <person name="Ruckert C."/>
        </authorList>
    </citation>
    <scope>NUCLEOTIDE SEQUENCE</scope>
    <source>
        <strain evidence="5">NBRC 110071</strain>
    </source>
</reference>
<evidence type="ECO:0000256" key="1">
    <source>
        <dbReference type="ARBA" id="ARBA00001946"/>
    </source>
</evidence>
<dbReference type="InterPro" id="IPR014883">
    <property type="entry name" value="VRR_NUC"/>
</dbReference>
<gene>
    <name evidence="5" type="ORF">GCM10007876_21130</name>
</gene>
<dbReference type="RefSeq" id="WP_284381315.1">
    <property type="nucleotide sequence ID" value="NZ_BSNM01000014.1"/>
</dbReference>
<comment type="caution">
    <text evidence="5">The sequence shown here is derived from an EMBL/GenBank/DDBJ whole genome shotgun (WGS) entry which is preliminary data.</text>
</comment>
<dbReference type="GO" id="GO:0003676">
    <property type="term" value="F:nucleic acid binding"/>
    <property type="evidence" value="ECO:0007669"/>
    <property type="project" value="InterPro"/>
</dbReference>
<keyword evidence="3" id="KW-0378">Hydrolase</keyword>
<reference evidence="5" key="2">
    <citation type="submission" date="2023-01" db="EMBL/GenBank/DDBJ databases">
        <title>Draft genome sequence of Litoribrevibacter albus strain NBRC 110071.</title>
        <authorList>
            <person name="Sun Q."/>
            <person name="Mori K."/>
        </authorList>
    </citation>
    <scope>NUCLEOTIDE SEQUENCE</scope>
    <source>
        <strain evidence="5">NBRC 110071</strain>
    </source>
</reference>
<dbReference type="GO" id="GO:0016788">
    <property type="term" value="F:hydrolase activity, acting on ester bonds"/>
    <property type="evidence" value="ECO:0007669"/>
    <property type="project" value="InterPro"/>
</dbReference>